<dbReference type="AlphaFoldDB" id="A0A2V4KP09"/>
<name>A0A2V4KP09_AQUAC</name>
<dbReference type="OrthoDB" id="9809488at2"/>
<dbReference type="Pfam" id="PF13511">
    <property type="entry name" value="DUF4124"/>
    <property type="match status" value="1"/>
</dbReference>
<organism evidence="3 4">
    <name type="scientific">Aquipseudomonas alcaligenes</name>
    <name type="common">Pseudomonas alcaligenes</name>
    <dbReference type="NCBI Taxonomy" id="43263"/>
    <lineage>
        <taxon>Bacteria</taxon>
        <taxon>Pseudomonadati</taxon>
        <taxon>Pseudomonadota</taxon>
        <taxon>Gammaproteobacteria</taxon>
        <taxon>Pseudomonadales</taxon>
        <taxon>Pseudomonadaceae</taxon>
        <taxon>Aquipseudomonas</taxon>
    </lineage>
</organism>
<dbReference type="Gene3D" id="2.70.70.10">
    <property type="entry name" value="Glucose Permease (Domain IIA)"/>
    <property type="match status" value="1"/>
</dbReference>
<evidence type="ECO:0000313" key="4">
    <source>
        <dbReference type="Proteomes" id="UP000248146"/>
    </source>
</evidence>
<dbReference type="CDD" id="cd12797">
    <property type="entry name" value="M23_peptidase"/>
    <property type="match status" value="1"/>
</dbReference>
<dbReference type="GO" id="GO:0004222">
    <property type="term" value="F:metalloendopeptidase activity"/>
    <property type="evidence" value="ECO:0007669"/>
    <property type="project" value="TreeGrafter"/>
</dbReference>
<dbReference type="InterPro" id="IPR050570">
    <property type="entry name" value="Cell_wall_metabolism_enzyme"/>
</dbReference>
<comment type="caution">
    <text evidence="3">The sequence shown here is derived from an EMBL/GenBank/DDBJ whole genome shotgun (WGS) entry which is preliminary data.</text>
</comment>
<reference evidence="3 4" key="1">
    <citation type="submission" date="2018-06" db="EMBL/GenBank/DDBJ databases">
        <title>Pseudomonas diversity within urban Lake Michigan freshwaters.</title>
        <authorList>
            <person name="Batrich M."/>
            <person name="Hatzopoulos T."/>
            <person name="Putonti C."/>
        </authorList>
    </citation>
    <scope>NUCLEOTIDE SEQUENCE [LARGE SCALE GENOMIC DNA]</scope>
    <source>
        <strain evidence="3 4">MB-090714</strain>
    </source>
</reference>
<sequence>MAQVAGLEPAKSRPLTKRWKISVQGRQPYIATLLLAALLSCNAFGQEIYKYRDPSGKWVFTDKRPAATQAAESLVLEERQETTHKPRVFTETRDDWHYLIADNPLHAPVEIRVLSKAFAGGSLSRVLPATRQEVLHKSQTAIAPVRYGWQLGDPAAREVDYLYNPPTPFNRLHRVSQSFNGSFSHTDIANRFAVDIAMPVGSDIHAAREGTVIWTKDDYHMSGRTQYFLDKANYIKVLHADGTYAVYAHILIGSARVKPGDRVAVGDVLARSGSSGYSTGPHLHFVIRKNSGLQTVSIPFSFRDADGAPFTPREGMKLRGIAPSQISSLKPEN</sequence>
<dbReference type="InterPro" id="IPR025392">
    <property type="entry name" value="DUF4124"/>
</dbReference>
<dbReference type="PANTHER" id="PTHR21666:SF294">
    <property type="entry name" value="PEPTIDASE M23"/>
    <property type="match status" value="1"/>
</dbReference>
<dbReference type="Proteomes" id="UP000248146">
    <property type="component" value="Unassembled WGS sequence"/>
</dbReference>
<dbReference type="PANTHER" id="PTHR21666">
    <property type="entry name" value="PEPTIDASE-RELATED"/>
    <property type="match status" value="1"/>
</dbReference>
<dbReference type="EMBL" id="QJRX01000006">
    <property type="protein sequence ID" value="PYC23365.1"/>
    <property type="molecule type" value="Genomic_DNA"/>
</dbReference>
<protein>
    <submittedName>
        <fullName evidence="3">Peptidase M23</fullName>
    </submittedName>
</protein>
<dbReference type="InterPro" id="IPR011055">
    <property type="entry name" value="Dup_hybrid_motif"/>
</dbReference>
<dbReference type="RefSeq" id="WP_110682724.1">
    <property type="nucleotide sequence ID" value="NZ_QJRX01000006.1"/>
</dbReference>
<dbReference type="SUPFAM" id="SSF51261">
    <property type="entry name" value="Duplicated hybrid motif"/>
    <property type="match status" value="1"/>
</dbReference>
<proteinExistence type="predicted"/>
<evidence type="ECO:0000259" key="1">
    <source>
        <dbReference type="Pfam" id="PF01551"/>
    </source>
</evidence>
<feature type="domain" description="DUF4124" evidence="2">
    <location>
        <begin position="35"/>
        <end position="77"/>
    </location>
</feature>
<evidence type="ECO:0000313" key="3">
    <source>
        <dbReference type="EMBL" id="PYC23365.1"/>
    </source>
</evidence>
<accession>A0A2V4KP09</accession>
<evidence type="ECO:0000259" key="2">
    <source>
        <dbReference type="Pfam" id="PF13511"/>
    </source>
</evidence>
<dbReference type="Pfam" id="PF01551">
    <property type="entry name" value="Peptidase_M23"/>
    <property type="match status" value="1"/>
</dbReference>
<dbReference type="InterPro" id="IPR016047">
    <property type="entry name" value="M23ase_b-sheet_dom"/>
</dbReference>
<gene>
    <name evidence="3" type="ORF">DMO17_11960</name>
</gene>
<feature type="domain" description="M23ase beta-sheet core" evidence="1">
    <location>
        <begin position="193"/>
        <end position="291"/>
    </location>
</feature>